<dbReference type="InterPro" id="IPR045851">
    <property type="entry name" value="AMP-bd_C_sf"/>
</dbReference>
<evidence type="ECO:0000256" key="3">
    <source>
        <dbReference type="ARBA" id="ARBA00022832"/>
    </source>
</evidence>
<evidence type="ECO:0000259" key="5">
    <source>
        <dbReference type="Pfam" id="PF00501"/>
    </source>
</evidence>
<dbReference type="InterPro" id="IPR042099">
    <property type="entry name" value="ANL_N_sf"/>
</dbReference>
<dbReference type="InterPro" id="IPR000873">
    <property type="entry name" value="AMP-dep_synth/lig_dom"/>
</dbReference>
<evidence type="ECO:0000256" key="2">
    <source>
        <dbReference type="ARBA" id="ARBA00022598"/>
    </source>
</evidence>
<keyword evidence="2 7" id="KW-0436">Ligase</keyword>
<reference evidence="7 8" key="1">
    <citation type="submission" date="2017-11" db="EMBL/GenBank/DDBJ databases">
        <title>Genomic Encyclopedia of Archaeal and Bacterial Type Strains, Phase II (KMG-II): From Individual Species to Whole Genera.</title>
        <authorList>
            <person name="Goeker M."/>
        </authorList>
    </citation>
    <scope>NUCLEOTIDE SEQUENCE [LARGE SCALE GENOMIC DNA]</scope>
    <source>
        <strain evidence="7 8">DSM 27763</strain>
    </source>
</reference>
<protein>
    <submittedName>
        <fullName evidence="7">Acyl-CoA synthetase (AMP-forming)/AMP-acid ligase II</fullName>
    </submittedName>
</protein>
<dbReference type="InterPro" id="IPR025110">
    <property type="entry name" value="AMP-bd_C"/>
</dbReference>
<keyword evidence="4" id="KW-0443">Lipid metabolism</keyword>
<dbReference type="AlphaFoldDB" id="A0A0B2BQ18"/>
<evidence type="ECO:0000313" key="7">
    <source>
        <dbReference type="EMBL" id="PJJ58199.1"/>
    </source>
</evidence>
<dbReference type="Proteomes" id="UP000230842">
    <property type="component" value="Unassembled WGS sequence"/>
</dbReference>
<sequence>MFFPLTVRDFLDRATTVYPDRVGVVDEPDQPAPSWGEVSYAEVGRRARSQAAFLDSLGVARGGRVAIVSQNAARLLTSFFGVSGWGRILVPVNFRLAPAEVRYIVEHSGAEVLMVDPELRGLLDEVDAKHTFVLGESDDEMWTTTATPEPWDGDEGATATINYTSGTTARPKGVQMTHRNLWTNATVFGWQASVSDRDVYLHTLPMFHANGWGMPFSVTGMGAQHIVIRKIDGAEILRRVERHGVTFMCAAPAVVQAVLDAAKTWDGEIPGRDRVRIIVAGAPPPTRTIEQVRSELGWEFIQIYGLTETAPLLTMSRMRSEWEDLEPLEQARLLGRAGAPAVGVRIMVDDTGEVLAQSNHNLEAYWENPEATAASLADNWFHTGDGGTYEDGHLTIADRKKDVIISGGENVTSIEVEDALMLHPAVREVAVIGIPDEKWGELVTALIVLDPEAGEVTAEDLVAHTRQHLAGYKCPKRIEFRDELARTATGKLQKFKLRQPYWEGHDRQVH</sequence>
<feature type="domain" description="AMP-dependent synthetase/ligase" evidence="5">
    <location>
        <begin position="12"/>
        <end position="356"/>
    </location>
</feature>
<evidence type="ECO:0000259" key="6">
    <source>
        <dbReference type="Pfam" id="PF13193"/>
    </source>
</evidence>
<dbReference type="Pfam" id="PF13193">
    <property type="entry name" value="AMP-binding_C"/>
    <property type="match status" value="1"/>
</dbReference>
<dbReference type="EMBL" id="PGEZ01000001">
    <property type="protein sequence ID" value="PJJ58199.1"/>
    <property type="molecule type" value="Genomic_DNA"/>
</dbReference>
<name>A0A0B2BQ18_9ACTN</name>
<keyword evidence="3" id="KW-0276">Fatty acid metabolism</keyword>
<dbReference type="SUPFAM" id="SSF56801">
    <property type="entry name" value="Acetyl-CoA synthetase-like"/>
    <property type="match status" value="1"/>
</dbReference>
<keyword evidence="8" id="KW-1185">Reference proteome</keyword>
<dbReference type="FunFam" id="3.30.300.30:FF:000008">
    <property type="entry name" value="2,3-dihydroxybenzoate-AMP ligase"/>
    <property type="match status" value="1"/>
</dbReference>
<dbReference type="PANTHER" id="PTHR43859:SF4">
    <property type="entry name" value="BUTANOATE--COA LIGASE AAE1-RELATED"/>
    <property type="match status" value="1"/>
</dbReference>
<proteinExistence type="inferred from homology"/>
<feature type="domain" description="AMP-binding enzyme C-terminal" evidence="6">
    <location>
        <begin position="415"/>
        <end position="491"/>
    </location>
</feature>
<dbReference type="RefSeq" id="WP_039339805.1">
    <property type="nucleotide sequence ID" value="NZ_PGEZ01000001.1"/>
</dbReference>
<dbReference type="Gene3D" id="3.40.50.12780">
    <property type="entry name" value="N-terminal domain of ligase-like"/>
    <property type="match status" value="1"/>
</dbReference>
<comment type="caution">
    <text evidence="7">The sequence shown here is derived from an EMBL/GenBank/DDBJ whole genome shotgun (WGS) entry which is preliminary data.</text>
</comment>
<comment type="similarity">
    <text evidence="1">Belongs to the ATP-dependent AMP-binding enzyme family.</text>
</comment>
<organism evidence="7 8">
    <name type="scientific">Mumia flava</name>
    <dbReference type="NCBI Taxonomy" id="1348852"/>
    <lineage>
        <taxon>Bacteria</taxon>
        <taxon>Bacillati</taxon>
        <taxon>Actinomycetota</taxon>
        <taxon>Actinomycetes</taxon>
        <taxon>Propionibacteriales</taxon>
        <taxon>Nocardioidaceae</taxon>
        <taxon>Mumia</taxon>
    </lineage>
</organism>
<dbReference type="Gene3D" id="3.30.300.30">
    <property type="match status" value="1"/>
</dbReference>
<dbReference type="GO" id="GO:0006631">
    <property type="term" value="P:fatty acid metabolic process"/>
    <property type="evidence" value="ECO:0007669"/>
    <property type="project" value="UniProtKB-KW"/>
</dbReference>
<evidence type="ECO:0000256" key="1">
    <source>
        <dbReference type="ARBA" id="ARBA00006432"/>
    </source>
</evidence>
<gene>
    <name evidence="7" type="ORF">CLV56_2445</name>
</gene>
<evidence type="ECO:0000256" key="4">
    <source>
        <dbReference type="ARBA" id="ARBA00023098"/>
    </source>
</evidence>
<evidence type="ECO:0000313" key="8">
    <source>
        <dbReference type="Proteomes" id="UP000230842"/>
    </source>
</evidence>
<dbReference type="OrthoDB" id="9803968at2"/>
<accession>A0A0B2BQ18</accession>
<dbReference type="Pfam" id="PF00501">
    <property type="entry name" value="AMP-binding"/>
    <property type="match status" value="1"/>
</dbReference>
<dbReference type="PANTHER" id="PTHR43859">
    <property type="entry name" value="ACYL-ACTIVATING ENZYME"/>
    <property type="match status" value="1"/>
</dbReference>
<dbReference type="GO" id="GO:0016874">
    <property type="term" value="F:ligase activity"/>
    <property type="evidence" value="ECO:0007669"/>
    <property type="project" value="UniProtKB-KW"/>
</dbReference>